<feature type="non-terminal residue" evidence="1">
    <location>
        <position position="42"/>
    </location>
</feature>
<gene>
    <name evidence="1" type="ORF">SPELUC_LOCUS16338</name>
</gene>
<evidence type="ECO:0000313" key="1">
    <source>
        <dbReference type="EMBL" id="CAG8779947.1"/>
    </source>
</evidence>
<feature type="non-terminal residue" evidence="1">
    <location>
        <position position="1"/>
    </location>
</feature>
<accession>A0ACA9R7A5</accession>
<dbReference type="Proteomes" id="UP000789366">
    <property type="component" value="Unassembled WGS sequence"/>
</dbReference>
<sequence length="42" mass="4849">DPNFNRLSNSANNTNNTTIRQRIELSMKSIGVTFRFYNPETS</sequence>
<protein>
    <submittedName>
        <fullName evidence="1">14137_t:CDS:1</fullName>
    </submittedName>
</protein>
<reference evidence="1" key="1">
    <citation type="submission" date="2021-06" db="EMBL/GenBank/DDBJ databases">
        <authorList>
            <person name="Kallberg Y."/>
            <person name="Tangrot J."/>
            <person name="Rosling A."/>
        </authorList>
    </citation>
    <scope>NUCLEOTIDE SEQUENCE</scope>
    <source>
        <strain evidence="1">28 12/20/2015</strain>
    </source>
</reference>
<name>A0ACA9R7A5_9GLOM</name>
<organism evidence="1 2">
    <name type="scientific">Cetraspora pellucida</name>
    <dbReference type="NCBI Taxonomy" id="1433469"/>
    <lineage>
        <taxon>Eukaryota</taxon>
        <taxon>Fungi</taxon>
        <taxon>Fungi incertae sedis</taxon>
        <taxon>Mucoromycota</taxon>
        <taxon>Glomeromycotina</taxon>
        <taxon>Glomeromycetes</taxon>
        <taxon>Diversisporales</taxon>
        <taxon>Gigasporaceae</taxon>
        <taxon>Cetraspora</taxon>
    </lineage>
</organism>
<comment type="caution">
    <text evidence="1">The sequence shown here is derived from an EMBL/GenBank/DDBJ whole genome shotgun (WGS) entry which is preliminary data.</text>
</comment>
<evidence type="ECO:0000313" key="2">
    <source>
        <dbReference type="Proteomes" id="UP000789366"/>
    </source>
</evidence>
<proteinExistence type="predicted"/>
<keyword evidence="2" id="KW-1185">Reference proteome</keyword>
<dbReference type="EMBL" id="CAJVPW010059756">
    <property type="protein sequence ID" value="CAG8779947.1"/>
    <property type="molecule type" value="Genomic_DNA"/>
</dbReference>